<dbReference type="GO" id="GO:0016787">
    <property type="term" value="F:hydrolase activity"/>
    <property type="evidence" value="ECO:0007669"/>
    <property type="project" value="UniProtKB-KW"/>
</dbReference>
<evidence type="ECO:0000313" key="2">
    <source>
        <dbReference type="EMBL" id="MCX2562973.1"/>
    </source>
</evidence>
<dbReference type="SUPFAM" id="SSF55298">
    <property type="entry name" value="YjgF-like"/>
    <property type="match status" value="1"/>
</dbReference>
<proteinExistence type="predicted"/>
<keyword evidence="3" id="KW-1185">Reference proteome</keyword>
<feature type="chain" id="PRO_5047176169" evidence="1">
    <location>
        <begin position="24"/>
        <end position="178"/>
    </location>
</feature>
<dbReference type="Pfam" id="PF01042">
    <property type="entry name" value="Ribonuc_L-PSP"/>
    <property type="match status" value="1"/>
</dbReference>
<dbReference type="PANTHER" id="PTHR11803">
    <property type="entry name" value="2-IMINOBUTANOATE/2-IMINOPROPANOATE DEAMINASE RIDA"/>
    <property type="match status" value="1"/>
</dbReference>
<keyword evidence="2" id="KW-0378">Hydrolase</keyword>
<dbReference type="Proteomes" id="UP001301152">
    <property type="component" value="Unassembled WGS sequence"/>
</dbReference>
<accession>A0ABT3QCD0</accession>
<keyword evidence="1" id="KW-0732">Signal</keyword>
<gene>
    <name evidence="2" type="ORF">OQ497_03170</name>
</gene>
<dbReference type="EMBL" id="JAPIUZ010000001">
    <property type="protein sequence ID" value="MCX2562973.1"/>
    <property type="molecule type" value="Genomic_DNA"/>
</dbReference>
<comment type="caution">
    <text evidence="2">The sequence shown here is derived from an EMBL/GenBank/DDBJ whole genome shotgun (WGS) entry which is preliminary data.</text>
</comment>
<dbReference type="Gene3D" id="3.30.1330.40">
    <property type="entry name" value="RutC-like"/>
    <property type="match status" value="1"/>
</dbReference>
<dbReference type="PROSITE" id="PS51257">
    <property type="entry name" value="PROKAR_LIPOPROTEIN"/>
    <property type="match status" value="1"/>
</dbReference>
<dbReference type="InterPro" id="IPR006175">
    <property type="entry name" value="YjgF/YER057c/UK114"/>
</dbReference>
<reference evidence="2 3" key="1">
    <citation type="submission" date="2022-11" db="EMBL/GenBank/DDBJ databases">
        <title>Genome sequencing of Acetobacter type strain.</title>
        <authorList>
            <person name="Heo J."/>
            <person name="Lee D."/>
            <person name="Han B.-H."/>
            <person name="Hong S.-B."/>
            <person name="Kwon S.-W."/>
        </authorList>
    </citation>
    <scope>NUCLEOTIDE SEQUENCE [LARGE SCALE GENOMIC DNA]</scope>
    <source>
        <strain evidence="2 3">KACC 21253</strain>
    </source>
</reference>
<name>A0ABT3QCD0_9PROT</name>
<dbReference type="InterPro" id="IPR035959">
    <property type="entry name" value="RutC-like_sf"/>
</dbReference>
<dbReference type="RefSeq" id="WP_086555405.1">
    <property type="nucleotide sequence ID" value="NZ_JAERKY010000003.1"/>
</dbReference>
<dbReference type="PANTHER" id="PTHR11803:SF59">
    <property type="entry name" value="ENDORIBONUCLEASE"/>
    <property type="match status" value="1"/>
</dbReference>
<feature type="signal peptide" evidence="1">
    <location>
        <begin position="1"/>
        <end position="23"/>
    </location>
</feature>
<evidence type="ECO:0000256" key="1">
    <source>
        <dbReference type="SAM" id="SignalP"/>
    </source>
</evidence>
<evidence type="ECO:0000313" key="3">
    <source>
        <dbReference type="Proteomes" id="UP001301152"/>
    </source>
</evidence>
<organism evidence="2 3">
    <name type="scientific">Acetobacter thailandicus</name>
    <dbReference type="NCBI Taxonomy" id="1502842"/>
    <lineage>
        <taxon>Bacteria</taxon>
        <taxon>Pseudomonadati</taxon>
        <taxon>Pseudomonadota</taxon>
        <taxon>Alphaproteobacteria</taxon>
        <taxon>Acetobacterales</taxon>
        <taxon>Acetobacteraceae</taxon>
        <taxon>Acetobacter</taxon>
    </lineage>
</organism>
<protein>
    <submittedName>
        <fullName evidence="2">Rid family hydrolase</fullName>
    </submittedName>
</protein>
<sequence>MRLLKPLVFSFTLLACSGLSAHAAPSSDATVRYPAISDQPVATAVEVPGGSSLVYLSSTGAPVQDKTAPPRSIAAYGDTQTQTTGAIKQLEAMLQKLHLSLGDVVRLQIYVVASPTTQQHDFDSVMTAYSQFFGTAKQPNLPVQSILGVQQLANPGQLVEIEATAVRPTPKSTAAKTH</sequence>